<feature type="compositionally biased region" description="Basic and acidic residues" evidence="10">
    <location>
        <begin position="462"/>
        <end position="486"/>
    </location>
</feature>
<keyword evidence="4" id="KW-0256">Endoplasmic reticulum</keyword>
<evidence type="ECO:0000256" key="5">
    <source>
        <dbReference type="ARBA" id="ARBA00022892"/>
    </source>
</evidence>
<evidence type="ECO:0000256" key="2">
    <source>
        <dbReference type="ARBA" id="ARBA00022448"/>
    </source>
</evidence>
<evidence type="ECO:0000256" key="4">
    <source>
        <dbReference type="ARBA" id="ARBA00022824"/>
    </source>
</evidence>
<sequence>MEIDSKPLDGIQEQVFGLLETYVDAGKDTSTDNESIIKRCQDLLVEYGNYVQYLRLKYGLVDVEHGIYLSRLDYLRERVRQVQLHVKQQEQEVLHRARIHKFETEKEEAVKRRKLASETSKSTREALFGLRKDKNGEGSKETLEHQILAHNKKITTSLQSTRQLMSTSIVQTELNLESLDQQTKDLSNLNDQLFTVSDILNKSGKIVKFIEKQDRKDKRRIYYSIFFFASCCAWVIWKRILKTPVKIFLWSTFKMFRLVNWAVSSKNINNKEVAVDVDSLSVVATVTSVIASSITLASLVSSSISELLLQVVSSIEMVESSEDFSFQSRVSDVSAAIDVDAVVALSEDPIIHSFTERQSEEIRVEENLVQESEKFADEVWEPAAEDHAGESVVLEPIGESFNVVKEPGHELDHEEQNAGERSIADEVEVQSSEEQANDKLVAENSSEQKEETDEALPTDSEANYKHSPIEQDLEEHSVPEVGVHEQDIEEQPIEVVRIEHKENAKEANDEEISTQKSRDIEEQGFISEPAFEGNIIHEPPQVEIPVQEKAMEEQQPIEELVKEDQQVIEEIQQIIVEEPQIIEEVPNVIEEVPEIIEEVPSPVDNAEQPYESEVFDVENDEPSTYYTWSLSEVGPVHDEL</sequence>
<keyword evidence="14" id="KW-1185">Reference proteome</keyword>
<keyword evidence="6 11" id="KW-1133">Transmembrane helix</keyword>
<reference evidence="13" key="1">
    <citation type="submission" date="2021-03" db="EMBL/GenBank/DDBJ databases">
        <authorList>
            <person name="Palmer J.M."/>
        </authorList>
    </citation>
    <scope>NUCLEOTIDE SEQUENCE</scope>
    <source>
        <strain evidence="13">ARV_011</strain>
    </source>
</reference>
<accession>A0A9P7VAQ9</accession>
<dbReference type="Proteomes" id="UP000790833">
    <property type="component" value="Unassembled WGS sequence"/>
</dbReference>
<evidence type="ECO:0000256" key="3">
    <source>
        <dbReference type="ARBA" id="ARBA00022692"/>
    </source>
</evidence>
<evidence type="ECO:0000313" key="13">
    <source>
        <dbReference type="EMBL" id="KAG7194494.1"/>
    </source>
</evidence>
<gene>
    <name evidence="13" type="primary">SEC20</name>
    <name evidence="13" type="ORF">KQ657_004709</name>
</gene>
<evidence type="ECO:0000256" key="11">
    <source>
        <dbReference type="SAM" id="Phobius"/>
    </source>
</evidence>
<dbReference type="Pfam" id="PF03908">
    <property type="entry name" value="Sec20"/>
    <property type="match status" value="1"/>
</dbReference>
<dbReference type="GO" id="GO:0006890">
    <property type="term" value="P:retrograde vesicle-mediated transport, Golgi to endoplasmic reticulum"/>
    <property type="evidence" value="ECO:0007669"/>
    <property type="project" value="InterPro"/>
</dbReference>
<evidence type="ECO:0000256" key="8">
    <source>
        <dbReference type="ARBA" id="ARBA00023136"/>
    </source>
</evidence>
<dbReference type="PANTHER" id="PTHR12825">
    <property type="entry name" value="BNIP1-RELATED"/>
    <property type="match status" value="1"/>
</dbReference>
<dbReference type="GeneID" id="66118083"/>
<dbReference type="InterPro" id="IPR005606">
    <property type="entry name" value="Sec20"/>
</dbReference>
<feature type="compositionally biased region" description="Basic and acidic residues" evidence="10">
    <location>
        <begin position="407"/>
        <end position="424"/>
    </location>
</feature>
<evidence type="ECO:0000256" key="9">
    <source>
        <dbReference type="ARBA" id="ARBA00037934"/>
    </source>
</evidence>
<name>A0A9P7VAQ9_9ASCO</name>
<dbReference type="GO" id="GO:0031201">
    <property type="term" value="C:SNARE complex"/>
    <property type="evidence" value="ECO:0007669"/>
    <property type="project" value="TreeGrafter"/>
</dbReference>
<keyword evidence="3 11" id="KW-0812">Transmembrane</keyword>
<dbReference type="GO" id="GO:0005789">
    <property type="term" value="C:endoplasmic reticulum membrane"/>
    <property type="evidence" value="ECO:0007669"/>
    <property type="project" value="UniProtKB-SubCell"/>
</dbReference>
<dbReference type="EMBL" id="JAHMUF010000007">
    <property type="protein sequence ID" value="KAG7194494.1"/>
    <property type="molecule type" value="Genomic_DNA"/>
</dbReference>
<dbReference type="PANTHER" id="PTHR12825:SF0">
    <property type="entry name" value="VESICLE TRANSPORT PROTEIN SEC20"/>
    <property type="match status" value="1"/>
</dbReference>
<comment type="similarity">
    <text evidence="9">Belongs to the SEC20 family.</text>
</comment>
<feature type="domain" description="Sec20 C-terminal" evidence="12">
    <location>
        <begin position="150"/>
        <end position="240"/>
    </location>
</feature>
<dbReference type="RefSeq" id="XP_043050041.1">
    <property type="nucleotide sequence ID" value="XM_043195375.1"/>
</dbReference>
<evidence type="ECO:0000256" key="1">
    <source>
        <dbReference type="ARBA" id="ARBA00004163"/>
    </source>
</evidence>
<protein>
    <submittedName>
        <fullName evidence="13">Protein transport protein sec20</fullName>
    </submittedName>
</protein>
<evidence type="ECO:0000313" key="14">
    <source>
        <dbReference type="Proteomes" id="UP000790833"/>
    </source>
</evidence>
<keyword evidence="2" id="KW-0813">Transport</keyword>
<comment type="caution">
    <text evidence="13">The sequence shown here is derived from an EMBL/GenBank/DDBJ whole genome shotgun (WGS) entry which is preliminary data.</text>
</comment>
<feature type="region of interest" description="Disordered" evidence="10">
    <location>
        <begin position="501"/>
        <end position="520"/>
    </location>
</feature>
<evidence type="ECO:0000259" key="12">
    <source>
        <dbReference type="Pfam" id="PF03908"/>
    </source>
</evidence>
<keyword evidence="7" id="KW-0175">Coiled coil</keyword>
<comment type="subcellular location">
    <subcellularLocation>
        <location evidence="1">Endoplasmic reticulum membrane</location>
        <topology evidence="1">Single-pass type IV membrane protein</topology>
    </subcellularLocation>
</comment>
<evidence type="ECO:0000256" key="7">
    <source>
        <dbReference type="ARBA" id="ARBA00023054"/>
    </source>
</evidence>
<dbReference type="GO" id="GO:0005484">
    <property type="term" value="F:SNAP receptor activity"/>
    <property type="evidence" value="ECO:0007669"/>
    <property type="project" value="InterPro"/>
</dbReference>
<evidence type="ECO:0000256" key="6">
    <source>
        <dbReference type="ARBA" id="ARBA00022989"/>
    </source>
</evidence>
<organism evidence="13 14">
    <name type="scientific">Scheffersomyces spartinae</name>
    <dbReference type="NCBI Taxonomy" id="45513"/>
    <lineage>
        <taxon>Eukaryota</taxon>
        <taxon>Fungi</taxon>
        <taxon>Dikarya</taxon>
        <taxon>Ascomycota</taxon>
        <taxon>Saccharomycotina</taxon>
        <taxon>Pichiomycetes</taxon>
        <taxon>Debaryomycetaceae</taxon>
        <taxon>Scheffersomyces</taxon>
    </lineage>
</organism>
<evidence type="ECO:0000256" key="10">
    <source>
        <dbReference type="SAM" id="MobiDB-lite"/>
    </source>
</evidence>
<dbReference type="InterPro" id="IPR056173">
    <property type="entry name" value="Sec20_C"/>
</dbReference>
<dbReference type="OrthoDB" id="46868at2759"/>
<feature type="compositionally biased region" description="Basic and acidic residues" evidence="10">
    <location>
        <begin position="436"/>
        <end position="449"/>
    </location>
</feature>
<feature type="region of interest" description="Disordered" evidence="10">
    <location>
        <begin position="407"/>
        <end position="492"/>
    </location>
</feature>
<feature type="transmembrane region" description="Helical" evidence="11">
    <location>
        <begin position="221"/>
        <end position="237"/>
    </location>
</feature>
<dbReference type="AlphaFoldDB" id="A0A9P7VAQ9"/>
<proteinExistence type="inferred from homology"/>
<keyword evidence="8 11" id="KW-0472">Membrane</keyword>
<keyword evidence="5" id="KW-0931">ER-Golgi transport</keyword>